<dbReference type="Proteomes" id="UP000824241">
    <property type="component" value="Unassembled WGS sequence"/>
</dbReference>
<reference evidence="1" key="2">
    <citation type="journal article" date="2021" name="PeerJ">
        <title>Extensive microbial diversity within the chicken gut microbiome revealed by metagenomics and culture.</title>
        <authorList>
            <person name="Gilroy R."/>
            <person name="Ravi A."/>
            <person name="Getino M."/>
            <person name="Pursley I."/>
            <person name="Horton D.L."/>
            <person name="Alikhan N.F."/>
            <person name="Baker D."/>
            <person name="Gharbi K."/>
            <person name="Hall N."/>
            <person name="Watson M."/>
            <person name="Adriaenssens E.M."/>
            <person name="Foster-Nyarko E."/>
            <person name="Jarju S."/>
            <person name="Secka A."/>
            <person name="Antonio M."/>
            <person name="Oren A."/>
            <person name="Chaudhuri R.R."/>
            <person name="La Ragione R."/>
            <person name="Hildebrand F."/>
            <person name="Pallen M.J."/>
        </authorList>
    </citation>
    <scope>NUCLEOTIDE SEQUENCE</scope>
    <source>
        <strain evidence="1">CHK189-12415</strain>
    </source>
</reference>
<accession>A0A9D1J4Q4</accession>
<name>A0A9D1J4Q4_9FIRM</name>
<protein>
    <submittedName>
        <fullName evidence="1">Uncharacterized protein</fullName>
    </submittedName>
</protein>
<evidence type="ECO:0000313" key="2">
    <source>
        <dbReference type="Proteomes" id="UP000824241"/>
    </source>
</evidence>
<proteinExistence type="predicted"/>
<reference evidence="1" key="1">
    <citation type="submission" date="2020-10" db="EMBL/GenBank/DDBJ databases">
        <authorList>
            <person name="Gilroy R."/>
        </authorList>
    </citation>
    <scope>NUCLEOTIDE SEQUENCE</scope>
    <source>
        <strain evidence="1">CHK189-12415</strain>
    </source>
</reference>
<dbReference type="AlphaFoldDB" id="A0A9D1J4Q4"/>
<organism evidence="1 2">
    <name type="scientific">Candidatus Faecivivens stercoravium</name>
    <dbReference type="NCBI Taxonomy" id="2840803"/>
    <lineage>
        <taxon>Bacteria</taxon>
        <taxon>Bacillati</taxon>
        <taxon>Bacillota</taxon>
        <taxon>Clostridia</taxon>
        <taxon>Eubacteriales</taxon>
        <taxon>Oscillospiraceae</taxon>
        <taxon>Oscillospiraceae incertae sedis</taxon>
        <taxon>Candidatus Faecivivens</taxon>
    </lineage>
</organism>
<dbReference type="EMBL" id="DVHA01000120">
    <property type="protein sequence ID" value="HIR60655.1"/>
    <property type="molecule type" value="Genomic_DNA"/>
</dbReference>
<gene>
    <name evidence="1" type="ORF">IAB37_03670</name>
</gene>
<evidence type="ECO:0000313" key="1">
    <source>
        <dbReference type="EMBL" id="HIR60655.1"/>
    </source>
</evidence>
<comment type="caution">
    <text evidence="1">The sequence shown here is derived from an EMBL/GenBank/DDBJ whole genome shotgun (WGS) entry which is preliminary data.</text>
</comment>
<sequence length="50" mass="5486">MYQAVLSAAENIRANPEEYAETTDPGELLPQILDPESGVLNRLEELVQTG</sequence>